<dbReference type="AlphaFoldDB" id="A0AAX6MFB9"/>
<proteinExistence type="predicted"/>
<accession>A0AAX6MFB9</accession>
<reference evidence="1 2" key="1">
    <citation type="journal article" date="2024" name="Front Chem Biol">
        <title>Unveiling the potential of Daldinia eschscholtzii MFLUCC 19-0629 through bioactivity and bioinformatics studies for enhanced sustainable agriculture production.</title>
        <authorList>
            <person name="Brooks S."/>
            <person name="Weaver J.A."/>
            <person name="Klomchit A."/>
            <person name="Alharthi S.A."/>
            <person name="Onlamun T."/>
            <person name="Nurani R."/>
            <person name="Vong T.K."/>
            <person name="Alberti F."/>
            <person name="Greco C."/>
        </authorList>
    </citation>
    <scope>NUCLEOTIDE SEQUENCE [LARGE SCALE GENOMIC DNA]</scope>
    <source>
        <strain evidence="1">MFLUCC 19-0629</strain>
    </source>
</reference>
<comment type="caution">
    <text evidence="1">The sequence shown here is derived from an EMBL/GenBank/DDBJ whole genome shotgun (WGS) entry which is preliminary data.</text>
</comment>
<sequence>MTRLYSSDLGEDLFAMASTHVKTKYSALAAKLDYPKKQVNRIQWLLEERLDTIGYPLLALSIYIMGQLDRLVGMMNAKQEQYESNMDESGFKDVDEIKDCFGWKMVHEGQLEKLLERLRNQGHKTSVV</sequence>
<evidence type="ECO:0000313" key="1">
    <source>
        <dbReference type="EMBL" id="KAK6951305.1"/>
    </source>
</evidence>
<dbReference type="EMBL" id="JBANMG010000007">
    <property type="protein sequence ID" value="KAK6951305.1"/>
    <property type="molecule type" value="Genomic_DNA"/>
</dbReference>
<evidence type="ECO:0000313" key="2">
    <source>
        <dbReference type="Proteomes" id="UP001369815"/>
    </source>
</evidence>
<name>A0AAX6MFB9_9PEZI</name>
<protein>
    <submittedName>
        <fullName evidence="1">Uncharacterized protein</fullName>
    </submittedName>
</protein>
<dbReference type="Proteomes" id="UP001369815">
    <property type="component" value="Unassembled WGS sequence"/>
</dbReference>
<organism evidence="1 2">
    <name type="scientific">Daldinia eschscholtzii</name>
    <dbReference type="NCBI Taxonomy" id="292717"/>
    <lineage>
        <taxon>Eukaryota</taxon>
        <taxon>Fungi</taxon>
        <taxon>Dikarya</taxon>
        <taxon>Ascomycota</taxon>
        <taxon>Pezizomycotina</taxon>
        <taxon>Sordariomycetes</taxon>
        <taxon>Xylariomycetidae</taxon>
        <taxon>Xylariales</taxon>
        <taxon>Hypoxylaceae</taxon>
        <taxon>Daldinia</taxon>
    </lineage>
</organism>
<keyword evidence="2" id="KW-1185">Reference proteome</keyword>
<gene>
    <name evidence="1" type="ORF">Daesc_007836</name>
</gene>